<evidence type="ECO:0000256" key="1">
    <source>
        <dbReference type="SAM" id="MobiDB-lite"/>
    </source>
</evidence>
<keyword evidence="4" id="KW-1185">Reference proteome</keyword>
<reference evidence="4" key="1">
    <citation type="submission" date="2024-04" db="EMBL/GenBank/DDBJ databases">
        <authorList>
            <person name="Shaw F."/>
            <person name="Minotto A."/>
        </authorList>
    </citation>
    <scope>NUCLEOTIDE SEQUENCE [LARGE SCALE GENOMIC DNA]</scope>
</reference>
<dbReference type="Pfam" id="PF12937">
    <property type="entry name" value="F-box-like"/>
    <property type="match status" value="1"/>
</dbReference>
<organism evidence="3 4">
    <name type="scientific">Somion occarium</name>
    <dbReference type="NCBI Taxonomy" id="3059160"/>
    <lineage>
        <taxon>Eukaryota</taxon>
        <taxon>Fungi</taxon>
        <taxon>Dikarya</taxon>
        <taxon>Basidiomycota</taxon>
        <taxon>Agaricomycotina</taxon>
        <taxon>Agaricomycetes</taxon>
        <taxon>Polyporales</taxon>
        <taxon>Cerrenaceae</taxon>
        <taxon>Somion</taxon>
    </lineage>
</organism>
<evidence type="ECO:0000313" key="3">
    <source>
        <dbReference type="EMBL" id="CAL1708501.1"/>
    </source>
</evidence>
<dbReference type="SUPFAM" id="SSF81383">
    <property type="entry name" value="F-box domain"/>
    <property type="match status" value="1"/>
</dbReference>
<name>A0ABP1DKX4_9APHY</name>
<dbReference type="SUPFAM" id="SSF52047">
    <property type="entry name" value="RNI-like"/>
    <property type="match status" value="1"/>
</dbReference>
<dbReference type="EMBL" id="OZ037948">
    <property type="protein sequence ID" value="CAL1708501.1"/>
    <property type="molecule type" value="Genomic_DNA"/>
</dbReference>
<evidence type="ECO:0000313" key="4">
    <source>
        <dbReference type="Proteomes" id="UP001497453"/>
    </source>
</evidence>
<dbReference type="Proteomes" id="UP001497453">
    <property type="component" value="Chromosome 5"/>
</dbReference>
<dbReference type="InterPro" id="IPR036047">
    <property type="entry name" value="F-box-like_dom_sf"/>
</dbReference>
<sequence>MAPRRRANRRANSPKRSRGEATQNLGELSPDEKDRPSIIKNLPNELIHHITGYLWNDRYSLLDCITVCRSWHTAALPHLYHTYDLAKMDDLAQLEGQIKNDRRVGYWIKELRIHRVSALEPTVSQSQGILPLQLFLERFPVHLPEALKSLRGIEFHGFYAYPDTAWANVPLTSFLEALGSFASVTTITFVGCSLPLYVTLAFVHALPNVVDLHCHGNYCVDFGSPESTVTQRFPRIHPLALSSIRLHRAGSVNGEYISMLRAITHDCPSIKLQTLHLDLCDTWSARWEPLTSCLTQLGPTLLSLKLIFPRAIRPQNDAGAFTANVKRHVDLGVFTNLRALHIYSLQYRSATLHLLSHLSSPHIREIKLDASFEYIRQIKAKDFMDHDTILAKPHFSNLTEVRVRYSGPLTPKRVERKIVSVFPKTSAKGTLRVVKVRAGNWDICEETS</sequence>
<gene>
    <name evidence="3" type="ORF">GFSPODELE1_LOCUS6873</name>
</gene>
<feature type="region of interest" description="Disordered" evidence="1">
    <location>
        <begin position="1"/>
        <end position="36"/>
    </location>
</feature>
<feature type="compositionally biased region" description="Basic residues" evidence="1">
    <location>
        <begin position="1"/>
        <end position="16"/>
    </location>
</feature>
<accession>A0ABP1DKX4</accession>
<protein>
    <recommendedName>
        <fullName evidence="2">F-box domain-containing protein</fullName>
    </recommendedName>
</protein>
<feature type="domain" description="F-box" evidence="2">
    <location>
        <begin position="40"/>
        <end position="84"/>
    </location>
</feature>
<dbReference type="Gene3D" id="1.20.1280.50">
    <property type="match status" value="1"/>
</dbReference>
<dbReference type="InterPro" id="IPR001810">
    <property type="entry name" value="F-box_dom"/>
</dbReference>
<proteinExistence type="predicted"/>
<evidence type="ECO:0000259" key="2">
    <source>
        <dbReference type="Pfam" id="PF12937"/>
    </source>
</evidence>